<sequence>MTGDPSPAARRPAQTPLNRCCSIRPRHPAHRVHSEPMEGRQICHLFWCVLLLLGASINVWALNQTSVTKATATTPKDTNGTKEADSSTATTKPSHNTTNTAETPGPDCSPDTNNWEATSRGRSGGNGGDGLSWAGLRLSGLHGDPGSAGEAAEAAGRRVATLPEQRGPGERDGLPQRLPGGSRSGSREAVGDGHADAGVRMEEVRQTEETGGVGRGESGNGEASRDGSAQTGTASQSVASPAGSSKEDVEVLVVV</sequence>
<feature type="region of interest" description="Disordered" evidence="1">
    <location>
        <begin position="69"/>
        <end position="255"/>
    </location>
</feature>
<feature type="compositionally biased region" description="Low complexity" evidence="1">
    <location>
        <begin position="148"/>
        <end position="158"/>
    </location>
</feature>
<feature type="compositionally biased region" description="Polar residues" evidence="1">
    <location>
        <begin position="69"/>
        <end position="78"/>
    </location>
</feature>
<evidence type="ECO:0000313" key="2">
    <source>
        <dbReference type="EMBL" id="KAG5836774.1"/>
    </source>
</evidence>
<proteinExistence type="predicted"/>
<feature type="region of interest" description="Disordered" evidence="1">
    <location>
        <begin position="1"/>
        <end position="21"/>
    </location>
</feature>
<protein>
    <submittedName>
        <fullName evidence="2">Uncharacterized protein</fullName>
    </submittedName>
</protein>
<organism evidence="2 3">
    <name type="scientific">Anguilla anguilla</name>
    <name type="common">European freshwater eel</name>
    <name type="synonym">Muraena anguilla</name>
    <dbReference type="NCBI Taxonomy" id="7936"/>
    <lineage>
        <taxon>Eukaryota</taxon>
        <taxon>Metazoa</taxon>
        <taxon>Chordata</taxon>
        <taxon>Craniata</taxon>
        <taxon>Vertebrata</taxon>
        <taxon>Euteleostomi</taxon>
        <taxon>Actinopterygii</taxon>
        <taxon>Neopterygii</taxon>
        <taxon>Teleostei</taxon>
        <taxon>Anguilliformes</taxon>
        <taxon>Anguillidae</taxon>
        <taxon>Anguilla</taxon>
    </lineage>
</organism>
<accession>A0A9D3RN49</accession>
<evidence type="ECO:0000256" key="1">
    <source>
        <dbReference type="SAM" id="MobiDB-lite"/>
    </source>
</evidence>
<comment type="caution">
    <text evidence="2">The sequence shown here is derived from an EMBL/GenBank/DDBJ whole genome shotgun (WGS) entry which is preliminary data.</text>
</comment>
<gene>
    <name evidence="2" type="ORF">ANANG_G00232160</name>
</gene>
<feature type="compositionally biased region" description="Polar residues" evidence="1">
    <location>
        <begin position="227"/>
        <end position="243"/>
    </location>
</feature>
<dbReference type="EMBL" id="JAFIRN010000013">
    <property type="protein sequence ID" value="KAG5836774.1"/>
    <property type="molecule type" value="Genomic_DNA"/>
</dbReference>
<feature type="compositionally biased region" description="Basic and acidic residues" evidence="1">
    <location>
        <begin position="185"/>
        <end position="208"/>
    </location>
</feature>
<dbReference type="AlphaFoldDB" id="A0A9D3RN49"/>
<evidence type="ECO:0000313" key="3">
    <source>
        <dbReference type="Proteomes" id="UP001044222"/>
    </source>
</evidence>
<reference evidence="2" key="1">
    <citation type="submission" date="2021-01" db="EMBL/GenBank/DDBJ databases">
        <title>A chromosome-scale assembly of European eel, Anguilla anguilla.</title>
        <authorList>
            <person name="Henkel C."/>
            <person name="Jong-Raadsen S.A."/>
            <person name="Dufour S."/>
            <person name="Weltzien F.-A."/>
            <person name="Palstra A.P."/>
            <person name="Pelster B."/>
            <person name="Spaink H.P."/>
            <person name="Van Den Thillart G.E."/>
            <person name="Jansen H."/>
            <person name="Zahm M."/>
            <person name="Klopp C."/>
            <person name="Cedric C."/>
            <person name="Louis A."/>
            <person name="Berthelot C."/>
            <person name="Parey E."/>
            <person name="Roest Crollius H."/>
            <person name="Montfort J."/>
            <person name="Robinson-Rechavi M."/>
            <person name="Bucao C."/>
            <person name="Bouchez O."/>
            <person name="Gislard M."/>
            <person name="Lluch J."/>
            <person name="Milhes M."/>
            <person name="Lampietro C."/>
            <person name="Lopez Roques C."/>
            <person name="Donnadieu C."/>
            <person name="Braasch I."/>
            <person name="Desvignes T."/>
            <person name="Postlethwait J."/>
            <person name="Bobe J."/>
            <person name="Guiguen Y."/>
            <person name="Dirks R."/>
        </authorList>
    </citation>
    <scope>NUCLEOTIDE SEQUENCE</scope>
    <source>
        <strain evidence="2">Tag_6206</strain>
        <tissue evidence="2">Liver</tissue>
    </source>
</reference>
<keyword evidence="3" id="KW-1185">Reference proteome</keyword>
<dbReference type="Proteomes" id="UP001044222">
    <property type="component" value="Chromosome 13"/>
</dbReference>
<name>A0A9D3RN49_ANGAN</name>
<feature type="compositionally biased region" description="Polar residues" evidence="1">
    <location>
        <begin position="86"/>
        <end position="102"/>
    </location>
</feature>